<reference evidence="1" key="1">
    <citation type="submission" date="2022-10" db="EMBL/GenBank/DDBJ databases">
        <title>Culturing micro-colonial fungi from biological soil crusts in the Mojave desert and describing Neophaeococcomyces mojavensis, and introducing the new genera and species Taxawa tesnikishii.</title>
        <authorList>
            <person name="Kurbessoian T."/>
            <person name="Stajich J.E."/>
        </authorList>
    </citation>
    <scope>NUCLEOTIDE SEQUENCE</scope>
    <source>
        <strain evidence="1">JES_112</strain>
    </source>
</reference>
<comment type="caution">
    <text evidence="1">The sequence shown here is derived from an EMBL/GenBank/DDBJ whole genome shotgun (WGS) entry which is preliminary data.</text>
</comment>
<name>A0ACC2ZS98_9EURO</name>
<feature type="non-terminal residue" evidence="1">
    <location>
        <position position="1"/>
    </location>
</feature>
<accession>A0ACC2ZS98</accession>
<evidence type="ECO:0000313" key="1">
    <source>
        <dbReference type="EMBL" id="KAJ9650415.1"/>
    </source>
</evidence>
<protein>
    <submittedName>
        <fullName evidence="1">Uncharacterized protein</fullName>
    </submittedName>
</protein>
<keyword evidence="2" id="KW-1185">Reference proteome</keyword>
<dbReference type="Proteomes" id="UP001172386">
    <property type="component" value="Unassembled WGS sequence"/>
</dbReference>
<organism evidence="1 2">
    <name type="scientific">Neophaeococcomyces mojaviensis</name>
    <dbReference type="NCBI Taxonomy" id="3383035"/>
    <lineage>
        <taxon>Eukaryota</taxon>
        <taxon>Fungi</taxon>
        <taxon>Dikarya</taxon>
        <taxon>Ascomycota</taxon>
        <taxon>Pezizomycotina</taxon>
        <taxon>Eurotiomycetes</taxon>
        <taxon>Chaetothyriomycetidae</taxon>
        <taxon>Chaetothyriales</taxon>
        <taxon>Chaetothyriales incertae sedis</taxon>
        <taxon>Neophaeococcomyces</taxon>
    </lineage>
</organism>
<gene>
    <name evidence="1" type="ORF">H2198_010294</name>
</gene>
<proteinExistence type="predicted"/>
<dbReference type="EMBL" id="JAPDRQ010000345">
    <property type="protein sequence ID" value="KAJ9650415.1"/>
    <property type="molecule type" value="Genomic_DNA"/>
</dbReference>
<sequence>PQSPARNDQAILDVILQSDSDGESGLCSRSQALLAGRGKGDAPLQAGVNKCFNTHVPVRARAGCECERQRLFRFVFESRTDGPDETCPLQKRPLNVLLQEQIHCQVECSRLYLFAQCPIGLHGDIQPNRGESAGEARQHCGQPVAGIGLGHTQAHRPGNGSLLEPANQQALGGKDLLRMAQEILAVFGERHASGGPLQQGAARLLFQLPDLMADGGLAEVHALPRLGEAAGVYDSNKGAQQVGVKEHRSNS</sequence>
<evidence type="ECO:0000313" key="2">
    <source>
        <dbReference type="Proteomes" id="UP001172386"/>
    </source>
</evidence>